<proteinExistence type="predicted"/>
<comment type="caution">
    <text evidence="1">The sequence shown here is derived from an EMBL/GenBank/DDBJ whole genome shotgun (WGS) entry which is preliminary data.</text>
</comment>
<evidence type="ECO:0000313" key="1">
    <source>
        <dbReference type="EMBL" id="KKN58888.1"/>
    </source>
</evidence>
<dbReference type="AlphaFoldDB" id="A0A0F9UZ56"/>
<reference evidence="1" key="1">
    <citation type="journal article" date="2015" name="Nature">
        <title>Complex archaea that bridge the gap between prokaryotes and eukaryotes.</title>
        <authorList>
            <person name="Spang A."/>
            <person name="Saw J.H."/>
            <person name="Jorgensen S.L."/>
            <person name="Zaremba-Niedzwiedzka K."/>
            <person name="Martijn J."/>
            <person name="Lind A.E."/>
            <person name="van Eijk R."/>
            <person name="Schleper C."/>
            <person name="Guy L."/>
            <person name="Ettema T.J."/>
        </authorList>
    </citation>
    <scope>NUCLEOTIDE SEQUENCE</scope>
</reference>
<protein>
    <submittedName>
        <fullName evidence="1">Uncharacterized protein</fullName>
    </submittedName>
</protein>
<accession>A0A0F9UZ56</accession>
<dbReference type="EMBL" id="LAZR01000746">
    <property type="protein sequence ID" value="KKN58888.1"/>
    <property type="molecule type" value="Genomic_DNA"/>
</dbReference>
<gene>
    <name evidence="1" type="ORF">LCGC14_0547950</name>
</gene>
<organism evidence="1">
    <name type="scientific">marine sediment metagenome</name>
    <dbReference type="NCBI Taxonomy" id="412755"/>
    <lineage>
        <taxon>unclassified sequences</taxon>
        <taxon>metagenomes</taxon>
        <taxon>ecological metagenomes</taxon>
    </lineage>
</organism>
<name>A0A0F9UZ56_9ZZZZ</name>
<sequence length="63" mass="7446">MISLIPEVEFIYMSESKNHKALGYAIDINALNEVTRPDSEYDAWFEQDVGWTYHIRRIVIEID</sequence>